<gene>
    <name evidence="1" type="ORF">SHEWBE_2059</name>
</gene>
<evidence type="ECO:0000313" key="1">
    <source>
        <dbReference type="EMBL" id="SQH76025.1"/>
    </source>
</evidence>
<protein>
    <submittedName>
        <fullName evidence="1">Uncharacterized protein</fullName>
    </submittedName>
</protein>
<organism evidence="1 2">
    <name type="scientific">Shewanella benthica</name>
    <dbReference type="NCBI Taxonomy" id="43661"/>
    <lineage>
        <taxon>Bacteria</taxon>
        <taxon>Pseudomonadati</taxon>
        <taxon>Pseudomonadota</taxon>
        <taxon>Gammaproteobacteria</taxon>
        <taxon>Alteromonadales</taxon>
        <taxon>Shewanellaceae</taxon>
        <taxon>Shewanella</taxon>
    </lineage>
</organism>
<proteinExistence type="predicted"/>
<reference evidence="2" key="1">
    <citation type="submission" date="2018-06" db="EMBL/GenBank/DDBJ databases">
        <authorList>
            <person name="Cea G.-C."/>
            <person name="William W."/>
        </authorList>
    </citation>
    <scope>NUCLEOTIDE SEQUENCE [LARGE SCALE GENOMIC DNA]</scope>
    <source>
        <strain evidence="2">DB21MT-2</strain>
    </source>
</reference>
<name>A0A330M1X0_9GAMM</name>
<sequence>MEMLKIFCCRSFLSRRLKATPKPSQCFQFWLLMSQLRLIFAVLLLSDIEKEPHYQKTNLLIFNHISDGLRHNRAR</sequence>
<dbReference type="Proteomes" id="UP000250123">
    <property type="component" value="Chromosome SHEWBE"/>
</dbReference>
<accession>A0A330M1X0</accession>
<dbReference type="KEGG" id="sbk:SHEWBE_2059"/>
<dbReference type="EMBL" id="LS483452">
    <property type="protein sequence ID" value="SQH76025.1"/>
    <property type="molecule type" value="Genomic_DNA"/>
</dbReference>
<dbReference type="AlphaFoldDB" id="A0A330M1X0"/>
<evidence type="ECO:0000313" key="2">
    <source>
        <dbReference type="Proteomes" id="UP000250123"/>
    </source>
</evidence>